<keyword evidence="2" id="KW-0808">Transferase</keyword>
<proteinExistence type="predicted"/>
<name>A0A498KPH2_MALDO</name>
<keyword evidence="6" id="KW-1185">Reference proteome</keyword>
<dbReference type="InterPro" id="IPR036390">
    <property type="entry name" value="WH_DNA-bd_sf"/>
</dbReference>
<dbReference type="InterPro" id="IPR001077">
    <property type="entry name" value="COMT_C"/>
</dbReference>
<evidence type="ECO:0000259" key="4">
    <source>
        <dbReference type="Pfam" id="PF00891"/>
    </source>
</evidence>
<organism evidence="5 6">
    <name type="scientific">Malus domestica</name>
    <name type="common">Apple</name>
    <name type="synonym">Pyrus malus</name>
    <dbReference type="NCBI Taxonomy" id="3750"/>
    <lineage>
        <taxon>Eukaryota</taxon>
        <taxon>Viridiplantae</taxon>
        <taxon>Streptophyta</taxon>
        <taxon>Embryophyta</taxon>
        <taxon>Tracheophyta</taxon>
        <taxon>Spermatophyta</taxon>
        <taxon>Magnoliopsida</taxon>
        <taxon>eudicotyledons</taxon>
        <taxon>Gunneridae</taxon>
        <taxon>Pentapetalae</taxon>
        <taxon>rosids</taxon>
        <taxon>fabids</taxon>
        <taxon>Rosales</taxon>
        <taxon>Rosaceae</taxon>
        <taxon>Amygdaloideae</taxon>
        <taxon>Maleae</taxon>
        <taxon>Malus</taxon>
    </lineage>
</organism>
<gene>
    <name evidence="5" type="ORF">DVH24_005385</name>
</gene>
<dbReference type="InterPro" id="IPR036388">
    <property type="entry name" value="WH-like_DNA-bd_sf"/>
</dbReference>
<dbReference type="PANTHER" id="PTHR11746">
    <property type="entry name" value="O-METHYLTRANSFERASE"/>
    <property type="match status" value="1"/>
</dbReference>
<protein>
    <recommendedName>
        <fullName evidence="4">O-methyltransferase C-terminal domain-containing protein</fullName>
    </recommendedName>
</protein>
<dbReference type="EMBL" id="RDQH01000327">
    <property type="protein sequence ID" value="RXI07612.1"/>
    <property type="molecule type" value="Genomic_DNA"/>
</dbReference>
<evidence type="ECO:0000256" key="3">
    <source>
        <dbReference type="ARBA" id="ARBA00022691"/>
    </source>
</evidence>
<dbReference type="InterPro" id="IPR016461">
    <property type="entry name" value="COMT-like"/>
</dbReference>
<dbReference type="PROSITE" id="PS51683">
    <property type="entry name" value="SAM_OMT_II"/>
    <property type="match status" value="1"/>
</dbReference>
<dbReference type="Gene3D" id="3.40.50.150">
    <property type="entry name" value="Vaccinia Virus protein VP39"/>
    <property type="match status" value="1"/>
</dbReference>
<evidence type="ECO:0000313" key="6">
    <source>
        <dbReference type="Proteomes" id="UP000290289"/>
    </source>
</evidence>
<comment type="caution">
    <text evidence="5">The sequence shown here is derived from an EMBL/GenBank/DDBJ whole genome shotgun (WGS) entry which is preliminary data.</text>
</comment>
<dbReference type="Gene3D" id="1.10.10.10">
    <property type="entry name" value="Winged helix-like DNA-binding domain superfamily/Winged helix DNA-binding domain"/>
    <property type="match status" value="1"/>
</dbReference>
<evidence type="ECO:0000256" key="1">
    <source>
        <dbReference type="ARBA" id="ARBA00022603"/>
    </source>
</evidence>
<accession>A0A498KPH2</accession>
<feature type="domain" description="O-methyltransferase C-terminal" evidence="4">
    <location>
        <begin position="64"/>
        <end position="211"/>
    </location>
</feature>
<dbReference type="GO" id="GO:0008171">
    <property type="term" value="F:O-methyltransferase activity"/>
    <property type="evidence" value="ECO:0007669"/>
    <property type="project" value="InterPro"/>
</dbReference>
<dbReference type="GO" id="GO:0032259">
    <property type="term" value="P:methylation"/>
    <property type="evidence" value="ECO:0007669"/>
    <property type="project" value="UniProtKB-KW"/>
</dbReference>
<reference evidence="5 6" key="1">
    <citation type="submission" date="2018-10" db="EMBL/GenBank/DDBJ databases">
        <title>A high-quality apple genome assembly.</title>
        <authorList>
            <person name="Hu J."/>
        </authorList>
    </citation>
    <scope>NUCLEOTIDE SEQUENCE [LARGE SCALE GENOMIC DNA]</scope>
    <source>
        <strain evidence="6">cv. HFTH1</strain>
        <tissue evidence="5">Young leaf</tissue>
    </source>
</reference>
<dbReference type="InterPro" id="IPR029063">
    <property type="entry name" value="SAM-dependent_MTases_sf"/>
</dbReference>
<keyword evidence="1" id="KW-0489">Methyltransferase</keyword>
<dbReference type="Pfam" id="PF00891">
    <property type="entry name" value="Methyltransf_2"/>
    <property type="match status" value="1"/>
</dbReference>
<keyword evidence="3" id="KW-0949">S-adenosyl-L-methionine</keyword>
<sequence length="214" mass="24037">MLDGILRFLASYSVLDCSVVAANDEFVRFYSLNRVSKHFMPNEDGVSLAPMVALGHDKVPTENAIVEGGRPFKRAHGLHLFEYTGSDPRFHQAFHTAMFNYAIIVMKKILQIYKGFEQLNKLVDVGGGLGHTLNLIISKYPHIKGINYDMPQVIKHVSPYPGVECVGGDMFESVPKGNAIIMKWILHDWTDAQCLKLLKNCYNAIPNDGKVNHY</sequence>
<dbReference type="SUPFAM" id="SSF53335">
    <property type="entry name" value="S-adenosyl-L-methionine-dependent methyltransferases"/>
    <property type="match status" value="1"/>
</dbReference>
<evidence type="ECO:0000256" key="2">
    <source>
        <dbReference type="ARBA" id="ARBA00022679"/>
    </source>
</evidence>
<evidence type="ECO:0000313" key="5">
    <source>
        <dbReference type="EMBL" id="RXI07612.1"/>
    </source>
</evidence>
<dbReference type="SUPFAM" id="SSF46785">
    <property type="entry name" value="Winged helix' DNA-binding domain"/>
    <property type="match status" value="1"/>
</dbReference>
<dbReference type="AlphaFoldDB" id="A0A498KPH2"/>
<dbReference type="Proteomes" id="UP000290289">
    <property type="component" value="Chromosome 1"/>
</dbReference>